<reference evidence="16" key="1">
    <citation type="submission" date="2021-09" db="EMBL/GenBank/DDBJ databases">
        <authorList>
            <consortium name="AG Swart"/>
            <person name="Singh M."/>
            <person name="Singh A."/>
            <person name="Seah K."/>
            <person name="Emmerich C."/>
        </authorList>
    </citation>
    <scope>NUCLEOTIDE SEQUENCE</scope>
    <source>
        <strain evidence="16">ATCC30299</strain>
    </source>
</reference>
<dbReference type="AlphaFoldDB" id="A0AAU9J171"/>
<keyword evidence="6" id="KW-0479">Metal-binding</keyword>
<comment type="cofactor">
    <cofactor evidence="1">
        <name>Mg(2+)</name>
        <dbReference type="ChEBI" id="CHEBI:18420"/>
    </cofactor>
</comment>
<keyword evidence="4" id="KW-0723">Serine/threonine-protein kinase</keyword>
<comment type="catalytic activity">
    <reaction evidence="11">
        <text>L-threonyl-[protein] + ATP = O-phospho-L-threonyl-[protein] + ADP + H(+)</text>
        <dbReference type="Rhea" id="RHEA:46608"/>
        <dbReference type="Rhea" id="RHEA-COMP:11060"/>
        <dbReference type="Rhea" id="RHEA-COMP:11605"/>
        <dbReference type="ChEBI" id="CHEBI:15378"/>
        <dbReference type="ChEBI" id="CHEBI:30013"/>
        <dbReference type="ChEBI" id="CHEBI:30616"/>
        <dbReference type="ChEBI" id="CHEBI:61977"/>
        <dbReference type="ChEBI" id="CHEBI:456216"/>
        <dbReference type="EC" id="2.7.11.1"/>
    </reaction>
</comment>
<feature type="binding site" evidence="13">
    <location>
        <position position="34"/>
    </location>
    <ligand>
        <name>ATP</name>
        <dbReference type="ChEBI" id="CHEBI:30616"/>
    </ligand>
</feature>
<feature type="compositionally biased region" description="Basic and acidic residues" evidence="14">
    <location>
        <begin position="374"/>
        <end position="400"/>
    </location>
</feature>
<sequence>MSEKYSMVRLLGEGSFGKCYLVEASSDRSLCVIKQIDIRAMSPSEKDETVKEALILRSLEHPNIIHFRDAYTTKRGKLCIVMDYADGGDLQSRIQNQKGKYFPEYVILDWFVQICLAIKHIHDRKILHRDLKSQNIFITANGRVKLGDFGIAKVLSKTTDNAKTMVGTPYYLSPEIIENRPYSFKSDIWSLGVLLYEMCSLKPPFDASSLHFLALKIVRGVYPALPAQYSRDLKALTAKMLATDPQRRPSVHQILKEPIIQNRIKNFLSSSKKAEEFSHTILHNQDIFNYRPPAEEAKDQQQQEEAAHEIKPAMSKSNPKPDKRYEQGEENKNEPEQQPAMKEAKTPKLKSAWSEESKSPAPQENKSKKKRSSKKQEEAPPDPEHADREAERKMMLDDIRRRKKELKNQSQEFQFVGAEEKEQKEEDAMLYEMGEAMLAQESDAQEEPTMATESEVVPPDREDDIAVDEESQPSQPLPEVETAYNKIEALRLYLEEKLGEEVLVEAYRIIKECNANEDEIGYDKYYPYLKHLMNRETQLEYLPIIQALIDMESY</sequence>
<keyword evidence="9 13" id="KW-0067">ATP-binding</keyword>
<feature type="compositionally biased region" description="Basic and acidic residues" evidence="14">
    <location>
        <begin position="319"/>
        <end position="335"/>
    </location>
</feature>
<evidence type="ECO:0000256" key="6">
    <source>
        <dbReference type="ARBA" id="ARBA00022723"/>
    </source>
</evidence>
<dbReference type="PANTHER" id="PTHR44899">
    <property type="entry name" value="CAMK FAMILY PROTEIN KINASE"/>
    <property type="match status" value="1"/>
</dbReference>
<gene>
    <name evidence="16" type="ORF">BSTOLATCC_MIC29739</name>
</gene>
<evidence type="ECO:0000256" key="8">
    <source>
        <dbReference type="ARBA" id="ARBA00022777"/>
    </source>
</evidence>
<dbReference type="InterPro" id="IPR008271">
    <property type="entry name" value="Ser/Thr_kinase_AS"/>
</dbReference>
<evidence type="ECO:0000256" key="14">
    <source>
        <dbReference type="SAM" id="MobiDB-lite"/>
    </source>
</evidence>
<keyword evidence="8" id="KW-0418">Kinase</keyword>
<dbReference type="GO" id="GO:0005524">
    <property type="term" value="F:ATP binding"/>
    <property type="evidence" value="ECO:0007669"/>
    <property type="project" value="UniProtKB-UniRule"/>
</dbReference>
<dbReference type="Proteomes" id="UP001162131">
    <property type="component" value="Unassembled WGS sequence"/>
</dbReference>
<evidence type="ECO:0000313" key="16">
    <source>
        <dbReference type="EMBL" id="CAG9321832.1"/>
    </source>
</evidence>
<dbReference type="InterPro" id="IPR011009">
    <property type="entry name" value="Kinase-like_dom_sf"/>
</dbReference>
<comment type="similarity">
    <text evidence="2">Belongs to the protein kinase superfamily. NEK Ser/Thr protein kinase family. NIMA subfamily.</text>
</comment>
<evidence type="ECO:0000256" key="3">
    <source>
        <dbReference type="ARBA" id="ARBA00012513"/>
    </source>
</evidence>
<dbReference type="SUPFAM" id="SSF56112">
    <property type="entry name" value="Protein kinase-like (PK-like)"/>
    <property type="match status" value="1"/>
</dbReference>
<keyword evidence="7 13" id="KW-0547">Nucleotide-binding</keyword>
<evidence type="ECO:0000256" key="13">
    <source>
        <dbReference type="PROSITE-ProRule" id="PRU10141"/>
    </source>
</evidence>
<feature type="domain" description="Protein kinase" evidence="15">
    <location>
        <begin position="5"/>
        <end position="260"/>
    </location>
</feature>
<dbReference type="GO" id="GO:0004674">
    <property type="term" value="F:protein serine/threonine kinase activity"/>
    <property type="evidence" value="ECO:0007669"/>
    <property type="project" value="UniProtKB-KW"/>
</dbReference>
<dbReference type="FunFam" id="1.10.510.10:FF:000172">
    <property type="entry name" value="serine/threonine-protein kinase Nek1 isoform X1"/>
    <property type="match status" value="1"/>
</dbReference>
<evidence type="ECO:0000256" key="2">
    <source>
        <dbReference type="ARBA" id="ARBA00010886"/>
    </source>
</evidence>
<evidence type="ECO:0000313" key="17">
    <source>
        <dbReference type="Proteomes" id="UP001162131"/>
    </source>
</evidence>
<keyword evidence="5" id="KW-0808">Transferase</keyword>
<dbReference type="FunFam" id="3.30.200.20:FF:000097">
    <property type="entry name" value="Probable serine/threonine-protein kinase nek1"/>
    <property type="match status" value="1"/>
</dbReference>
<dbReference type="SMART" id="SM00220">
    <property type="entry name" value="S_TKc"/>
    <property type="match status" value="1"/>
</dbReference>
<protein>
    <recommendedName>
        <fullName evidence="3">non-specific serine/threonine protein kinase</fullName>
        <ecNumber evidence="3">2.7.11.1</ecNumber>
    </recommendedName>
</protein>
<dbReference type="PROSITE" id="PS50011">
    <property type="entry name" value="PROTEIN_KINASE_DOM"/>
    <property type="match status" value="1"/>
</dbReference>
<dbReference type="Gene3D" id="1.10.510.10">
    <property type="entry name" value="Transferase(Phosphotransferase) domain 1"/>
    <property type="match status" value="1"/>
</dbReference>
<comment type="catalytic activity">
    <reaction evidence="12">
        <text>L-seryl-[protein] + ATP = O-phospho-L-seryl-[protein] + ADP + H(+)</text>
        <dbReference type="Rhea" id="RHEA:17989"/>
        <dbReference type="Rhea" id="RHEA-COMP:9863"/>
        <dbReference type="Rhea" id="RHEA-COMP:11604"/>
        <dbReference type="ChEBI" id="CHEBI:15378"/>
        <dbReference type="ChEBI" id="CHEBI:29999"/>
        <dbReference type="ChEBI" id="CHEBI:30616"/>
        <dbReference type="ChEBI" id="CHEBI:83421"/>
        <dbReference type="ChEBI" id="CHEBI:456216"/>
        <dbReference type="EC" id="2.7.11.1"/>
    </reaction>
</comment>
<evidence type="ECO:0000256" key="9">
    <source>
        <dbReference type="ARBA" id="ARBA00022840"/>
    </source>
</evidence>
<evidence type="ECO:0000256" key="7">
    <source>
        <dbReference type="ARBA" id="ARBA00022741"/>
    </source>
</evidence>
<organism evidence="16 17">
    <name type="scientific">Blepharisma stoltei</name>
    <dbReference type="NCBI Taxonomy" id="1481888"/>
    <lineage>
        <taxon>Eukaryota</taxon>
        <taxon>Sar</taxon>
        <taxon>Alveolata</taxon>
        <taxon>Ciliophora</taxon>
        <taxon>Postciliodesmatophora</taxon>
        <taxon>Heterotrichea</taxon>
        <taxon>Heterotrichida</taxon>
        <taxon>Blepharismidae</taxon>
        <taxon>Blepharisma</taxon>
    </lineage>
</organism>
<evidence type="ECO:0000256" key="1">
    <source>
        <dbReference type="ARBA" id="ARBA00001946"/>
    </source>
</evidence>
<feature type="region of interest" description="Disordered" evidence="14">
    <location>
        <begin position="294"/>
        <end position="426"/>
    </location>
</feature>
<dbReference type="EC" id="2.7.11.1" evidence="3"/>
<dbReference type="InterPro" id="IPR017441">
    <property type="entry name" value="Protein_kinase_ATP_BS"/>
</dbReference>
<dbReference type="PROSITE" id="PS00108">
    <property type="entry name" value="PROTEIN_KINASE_ST"/>
    <property type="match status" value="1"/>
</dbReference>
<evidence type="ECO:0000256" key="5">
    <source>
        <dbReference type="ARBA" id="ARBA00022679"/>
    </source>
</evidence>
<keyword evidence="17" id="KW-1185">Reference proteome</keyword>
<dbReference type="PANTHER" id="PTHR44899:SF3">
    <property type="entry name" value="SERINE_THREONINE-PROTEIN KINASE NEK1"/>
    <property type="match status" value="1"/>
</dbReference>
<dbReference type="CDD" id="cd08215">
    <property type="entry name" value="STKc_Nek"/>
    <property type="match status" value="1"/>
</dbReference>
<dbReference type="InterPro" id="IPR000719">
    <property type="entry name" value="Prot_kinase_dom"/>
</dbReference>
<keyword evidence="10" id="KW-0460">Magnesium</keyword>
<feature type="compositionally biased region" description="Acidic residues" evidence="14">
    <location>
        <begin position="461"/>
        <end position="471"/>
    </location>
</feature>
<feature type="compositionally biased region" description="Basic and acidic residues" evidence="14">
    <location>
        <begin position="294"/>
        <end position="311"/>
    </location>
</feature>
<dbReference type="InterPro" id="IPR051131">
    <property type="entry name" value="NEK_Ser/Thr_kinase_NIMA"/>
</dbReference>
<accession>A0AAU9J171</accession>
<dbReference type="GO" id="GO:0046872">
    <property type="term" value="F:metal ion binding"/>
    <property type="evidence" value="ECO:0007669"/>
    <property type="project" value="UniProtKB-KW"/>
</dbReference>
<proteinExistence type="inferred from homology"/>
<name>A0AAU9J171_9CILI</name>
<evidence type="ECO:0000259" key="15">
    <source>
        <dbReference type="PROSITE" id="PS50011"/>
    </source>
</evidence>
<dbReference type="EMBL" id="CAJZBQ010000029">
    <property type="protein sequence ID" value="CAG9321832.1"/>
    <property type="molecule type" value="Genomic_DNA"/>
</dbReference>
<comment type="caution">
    <text evidence="16">The sequence shown here is derived from an EMBL/GenBank/DDBJ whole genome shotgun (WGS) entry which is preliminary data.</text>
</comment>
<dbReference type="PROSITE" id="PS00107">
    <property type="entry name" value="PROTEIN_KINASE_ATP"/>
    <property type="match status" value="1"/>
</dbReference>
<dbReference type="Gene3D" id="3.30.200.20">
    <property type="entry name" value="Phosphorylase Kinase, domain 1"/>
    <property type="match status" value="1"/>
</dbReference>
<evidence type="ECO:0000256" key="12">
    <source>
        <dbReference type="ARBA" id="ARBA00048679"/>
    </source>
</evidence>
<evidence type="ECO:0000256" key="10">
    <source>
        <dbReference type="ARBA" id="ARBA00022842"/>
    </source>
</evidence>
<evidence type="ECO:0000256" key="11">
    <source>
        <dbReference type="ARBA" id="ARBA00047899"/>
    </source>
</evidence>
<dbReference type="Pfam" id="PF00069">
    <property type="entry name" value="Pkinase"/>
    <property type="match status" value="1"/>
</dbReference>
<evidence type="ECO:0000256" key="4">
    <source>
        <dbReference type="ARBA" id="ARBA00022527"/>
    </source>
</evidence>
<feature type="region of interest" description="Disordered" evidence="14">
    <location>
        <begin position="442"/>
        <end position="477"/>
    </location>
</feature>